<evidence type="ECO:0000313" key="1">
    <source>
        <dbReference type="EMBL" id="NOJ25218.1"/>
    </source>
</evidence>
<evidence type="ECO:0000313" key="2">
    <source>
        <dbReference type="Proteomes" id="UP000576645"/>
    </source>
</evidence>
<name>A0AAP6ZV67_9VIBR</name>
<gene>
    <name evidence="1" type="ORF">F0238_21065</name>
</gene>
<dbReference type="EMBL" id="VTXP01000015">
    <property type="protein sequence ID" value="NOJ25218.1"/>
    <property type="molecule type" value="Genomic_DNA"/>
</dbReference>
<dbReference type="RefSeq" id="WP_171353714.1">
    <property type="nucleotide sequence ID" value="NZ_VTXP01000015.1"/>
</dbReference>
<organism evidence="1 2">
    <name type="scientific">Vibrio coralliilyticus</name>
    <dbReference type="NCBI Taxonomy" id="190893"/>
    <lineage>
        <taxon>Bacteria</taxon>
        <taxon>Pseudomonadati</taxon>
        <taxon>Pseudomonadota</taxon>
        <taxon>Gammaproteobacteria</taxon>
        <taxon>Vibrionales</taxon>
        <taxon>Vibrionaceae</taxon>
        <taxon>Vibrio</taxon>
    </lineage>
</organism>
<dbReference type="Proteomes" id="UP000576645">
    <property type="component" value="Unassembled WGS sequence"/>
</dbReference>
<comment type="caution">
    <text evidence="1">The sequence shown here is derived from an EMBL/GenBank/DDBJ whole genome shotgun (WGS) entry which is preliminary data.</text>
</comment>
<dbReference type="AlphaFoldDB" id="A0AAP6ZV67"/>
<protein>
    <submittedName>
        <fullName evidence="1">Iron-containing alcohol dehydrogenase</fullName>
    </submittedName>
</protein>
<sequence length="60" mass="6867">MNNKTEKAYDFIDELRNMMGSREVGYGLTNEQLDKLAENSRVSVSEFQDCFFLALQKLAG</sequence>
<proteinExistence type="predicted"/>
<reference evidence="1 2" key="1">
    <citation type="submission" date="2019-09" db="EMBL/GenBank/DDBJ databases">
        <title>Draft genome sequencing and comparative genomics of hatchery-associated Vibrios.</title>
        <authorList>
            <person name="Kehlet-Delgado H."/>
            <person name="Mueller R.S."/>
        </authorList>
    </citation>
    <scope>NUCLEOTIDE SEQUENCE [LARGE SCALE GENOMIC DNA]</scope>
    <source>
        <strain evidence="1 2">09-121-3</strain>
    </source>
</reference>
<accession>A0AAP6ZV67</accession>